<evidence type="ECO:0000313" key="3">
    <source>
        <dbReference type="Proteomes" id="UP001501637"/>
    </source>
</evidence>
<reference evidence="3" key="1">
    <citation type="journal article" date="2019" name="Int. J. Syst. Evol. Microbiol.">
        <title>The Global Catalogue of Microorganisms (GCM) 10K type strain sequencing project: providing services to taxonomists for standard genome sequencing and annotation.</title>
        <authorList>
            <consortium name="The Broad Institute Genomics Platform"/>
            <consortium name="The Broad Institute Genome Sequencing Center for Infectious Disease"/>
            <person name="Wu L."/>
            <person name="Ma J."/>
        </authorList>
    </citation>
    <scope>NUCLEOTIDE SEQUENCE [LARGE SCALE GENOMIC DNA]</scope>
    <source>
        <strain evidence="3">JCM 9092</strain>
    </source>
</reference>
<name>A0ABP6NGS7_9ACTN</name>
<feature type="transmembrane region" description="Helical" evidence="1">
    <location>
        <begin position="45"/>
        <end position="75"/>
    </location>
</feature>
<dbReference type="EMBL" id="BAAAUG010000198">
    <property type="protein sequence ID" value="GAA3147692.1"/>
    <property type="molecule type" value="Genomic_DNA"/>
</dbReference>
<comment type="caution">
    <text evidence="2">The sequence shown here is derived from an EMBL/GenBank/DDBJ whole genome shotgun (WGS) entry which is preliminary data.</text>
</comment>
<keyword evidence="3" id="KW-1185">Reference proteome</keyword>
<keyword evidence="1" id="KW-0472">Membrane</keyword>
<keyword evidence="1" id="KW-1133">Transmembrane helix</keyword>
<evidence type="ECO:0000256" key="1">
    <source>
        <dbReference type="SAM" id="Phobius"/>
    </source>
</evidence>
<sequence length="99" mass="10921">MLELLLEMRRYVLLRSLHALRPLHPLHAAHALRVQLLRRRGARALLLALLLLPLLGAELLLAVLLLGSVLLALLLHGVHVRGGAHVSATFPQWLGCFSP</sequence>
<dbReference type="Proteomes" id="UP001501637">
    <property type="component" value="Unassembled WGS sequence"/>
</dbReference>
<keyword evidence="1" id="KW-0812">Transmembrane</keyword>
<proteinExistence type="predicted"/>
<evidence type="ECO:0000313" key="2">
    <source>
        <dbReference type="EMBL" id="GAA3147692.1"/>
    </source>
</evidence>
<gene>
    <name evidence="2" type="ORF">GCM10010449_78070</name>
</gene>
<organism evidence="2 3">
    <name type="scientific">Streptomyces rectiviolaceus</name>
    <dbReference type="NCBI Taxonomy" id="332591"/>
    <lineage>
        <taxon>Bacteria</taxon>
        <taxon>Bacillati</taxon>
        <taxon>Actinomycetota</taxon>
        <taxon>Actinomycetes</taxon>
        <taxon>Kitasatosporales</taxon>
        <taxon>Streptomycetaceae</taxon>
        <taxon>Streptomyces</taxon>
    </lineage>
</organism>
<protein>
    <submittedName>
        <fullName evidence="2">Uncharacterized protein</fullName>
    </submittedName>
</protein>
<accession>A0ABP6NGS7</accession>